<keyword evidence="1" id="KW-0808">Transferase</keyword>
<reference evidence="1 2" key="1">
    <citation type="journal article" date="2014" name="Genome Announc.">
        <title>Complete Genome Sequence of Polychlorinated Biphenyl Degrader Comamonas testosteroni TK102 (NBRC 109938).</title>
        <authorList>
            <person name="Fukuda K."/>
            <person name="Hosoyama A."/>
            <person name="Tsuchikane K."/>
            <person name="Ohji S."/>
            <person name="Yamazoe A."/>
            <person name="Fujita N."/>
            <person name="Shintani M."/>
            <person name="Kimbara K."/>
        </authorList>
    </citation>
    <scope>NUCLEOTIDE SEQUENCE [LARGE SCALE GENOMIC DNA]</scope>
    <source>
        <strain evidence="1">TK102</strain>
    </source>
</reference>
<dbReference type="Pfam" id="PF21852">
    <property type="entry name" value="DUF6911"/>
    <property type="match status" value="1"/>
</dbReference>
<sequence>MSEKIFKLCFLSRKNEPPAKNIDEVEWEFISESMEEVYGYGGFLYLKIESNENSYIKELHFIAREMEFRIIAMTRDKDKKRELLEWWNPSLREYIGESLFLDDAYDSRMTSNDLEVGKEIFRDFYENSDLMPCNLENFRSQWDPLPH</sequence>
<dbReference type="EMBL" id="CP006704">
    <property type="protein sequence ID" value="AIJ46579.1"/>
    <property type="molecule type" value="Genomic_DNA"/>
</dbReference>
<protein>
    <submittedName>
        <fullName evidence="1">Signal transduction histidine kinase</fullName>
    </submittedName>
</protein>
<dbReference type="Proteomes" id="UP000028782">
    <property type="component" value="Chromosome"/>
</dbReference>
<evidence type="ECO:0000313" key="2">
    <source>
        <dbReference type="Proteomes" id="UP000028782"/>
    </source>
</evidence>
<gene>
    <name evidence="1" type="ORF">O987_12322</name>
</gene>
<evidence type="ECO:0000313" key="1">
    <source>
        <dbReference type="EMBL" id="AIJ46579.1"/>
    </source>
</evidence>
<organism evidence="1 2">
    <name type="scientific">Comamonas testosteroni TK102</name>
    <dbReference type="NCBI Taxonomy" id="1392005"/>
    <lineage>
        <taxon>Bacteria</taxon>
        <taxon>Pseudomonadati</taxon>
        <taxon>Pseudomonadota</taxon>
        <taxon>Betaproteobacteria</taxon>
        <taxon>Burkholderiales</taxon>
        <taxon>Comamonadaceae</taxon>
        <taxon>Comamonas</taxon>
    </lineage>
</organism>
<dbReference type="AlphaFoldDB" id="A0A076PII8"/>
<name>A0A076PII8_COMTE</name>
<proteinExistence type="predicted"/>
<keyword evidence="1" id="KW-0418">Kinase</keyword>
<dbReference type="KEGG" id="ctes:O987_12322"/>
<dbReference type="GO" id="GO:0016301">
    <property type="term" value="F:kinase activity"/>
    <property type="evidence" value="ECO:0007669"/>
    <property type="project" value="UniProtKB-KW"/>
</dbReference>
<dbReference type="HOGENOM" id="CLU_1764904_0_0_4"/>
<dbReference type="InterPro" id="IPR054205">
    <property type="entry name" value="DUF6911"/>
</dbReference>
<accession>A0A076PII8</accession>